<proteinExistence type="predicted"/>
<dbReference type="EMBL" id="MTEJ01000487">
    <property type="protein sequence ID" value="OQX02430.1"/>
    <property type="molecule type" value="Genomic_DNA"/>
</dbReference>
<accession>A0A1Y1QCR6</accession>
<dbReference type="AlphaFoldDB" id="A0A1Y1QCR6"/>
<evidence type="ECO:0000313" key="2">
    <source>
        <dbReference type="Proteomes" id="UP000192491"/>
    </source>
</evidence>
<reference evidence="1 2" key="1">
    <citation type="submission" date="2017-01" db="EMBL/GenBank/DDBJ databases">
        <title>Novel large sulfur bacteria in the metagenomes of groundwater-fed chemosynthetic microbial mats in the Lake Huron basin.</title>
        <authorList>
            <person name="Sharrar A.M."/>
            <person name="Flood B.E."/>
            <person name="Bailey J.V."/>
            <person name="Jones D.S."/>
            <person name="Biddanda B."/>
            <person name="Ruberg S.A."/>
            <person name="Marcus D.N."/>
            <person name="Dick G.J."/>
        </authorList>
    </citation>
    <scope>NUCLEOTIDE SEQUENCE [LARGE SCALE GENOMIC DNA]</scope>
    <source>
        <strain evidence="1">A8</strain>
    </source>
</reference>
<dbReference type="Proteomes" id="UP000192491">
    <property type="component" value="Unassembled WGS sequence"/>
</dbReference>
<comment type="caution">
    <text evidence="1">The sequence shown here is derived from an EMBL/GenBank/DDBJ whole genome shotgun (WGS) entry which is preliminary data.</text>
</comment>
<sequence>MKNIKDTLIQRMAVEFGSPFLNALEDRVTAKFQASLNYANSHYSPEMRPYVVGNMQHAHIVDEVVGAAVACGLNAFLAPTNPKGHHYAKVTSDSFILGCMRERSKNWNTAKHKQELGKLNEAVEPFTLDMFEVSQIGVDPNRIFVVATVAVNPQQPTLPYVMFAVPFSDLKNFHMRASLDEIRVACHGNTLSPADLEPLPFLKKRLGDIEGGNTAG</sequence>
<name>A0A1Y1QCR6_9GAMM</name>
<protein>
    <submittedName>
        <fullName evidence="1">Uncharacterized protein</fullName>
    </submittedName>
</protein>
<evidence type="ECO:0000313" key="1">
    <source>
        <dbReference type="EMBL" id="OQX02430.1"/>
    </source>
</evidence>
<gene>
    <name evidence="1" type="ORF">BWK73_42745</name>
</gene>
<organism evidence="1 2">
    <name type="scientific">Thiothrix lacustris</name>
    <dbReference type="NCBI Taxonomy" id="525917"/>
    <lineage>
        <taxon>Bacteria</taxon>
        <taxon>Pseudomonadati</taxon>
        <taxon>Pseudomonadota</taxon>
        <taxon>Gammaproteobacteria</taxon>
        <taxon>Thiotrichales</taxon>
        <taxon>Thiotrichaceae</taxon>
        <taxon>Thiothrix</taxon>
    </lineage>
</organism>